<dbReference type="Proteomes" id="UP000299102">
    <property type="component" value="Unassembled WGS sequence"/>
</dbReference>
<dbReference type="PANTHER" id="PTHR46060:SF1">
    <property type="entry name" value="MARINER MOS1 TRANSPOSASE-LIKE PROTEIN"/>
    <property type="match status" value="1"/>
</dbReference>
<reference evidence="1 2" key="1">
    <citation type="journal article" date="2019" name="Commun. Biol.">
        <title>The bagworm genome reveals a unique fibroin gene that provides high tensile strength.</title>
        <authorList>
            <person name="Kono N."/>
            <person name="Nakamura H."/>
            <person name="Ohtoshi R."/>
            <person name="Tomita M."/>
            <person name="Numata K."/>
            <person name="Arakawa K."/>
        </authorList>
    </citation>
    <scope>NUCLEOTIDE SEQUENCE [LARGE SCALE GENOMIC DNA]</scope>
</reference>
<dbReference type="PANTHER" id="PTHR46060">
    <property type="entry name" value="MARINER MOS1 TRANSPOSASE-LIKE PROTEIN"/>
    <property type="match status" value="1"/>
</dbReference>
<keyword evidence="2" id="KW-1185">Reference proteome</keyword>
<dbReference type="OrthoDB" id="10017160at2759"/>
<proteinExistence type="predicted"/>
<evidence type="ECO:0000313" key="1">
    <source>
        <dbReference type="EMBL" id="GBP07589.1"/>
    </source>
</evidence>
<dbReference type="InterPro" id="IPR052709">
    <property type="entry name" value="Transposase-MT_Hybrid"/>
</dbReference>
<protein>
    <recommendedName>
        <fullName evidence="3">Histone-lysine N-methyltransferase SETMAR</fullName>
    </recommendedName>
</protein>
<gene>
    <name evidence="1" type="ORF">EVAR_2728_1</name>
</gene>
<organism evidence="1 2">
    <name type="scientific">Eumeta variegata</name>
    <name type="common">Bagworm moth</name>
    <name type="synonym">Eumeta japonica</name>
    <dbReference type="NCBI Taxonomy" id="151549"/>
    <lineage>
        <taxon>Eukaryota</taxon>
        <taxon>Metazoa</taxon>
        <taxon>Ecdysozoa</taxon>
        <taxon>Arthropoda</taxon>
        <taxon>Hexapoda</taxon>
        <taxon>Insecta</taxon>
        <taxon>Pterygota</taxon>
        <taxon>Neoptera</taxon>
        <taxon>Endopterygota</taxon>
        <taxon>Lepidoptera</taxon>
        <taxon>Glossata</taxon>
        <taxon>Ditrysia</taxon>
        <taxon>Tineoidea</taxon>
        <taxon>Psychidae</taxon>
        <taxon>Oiketicinae</taxon>
        <taxon>Eumeta</taxon>
    </lineage>
</organism>
<name>A0A4C1SZG3_EUMVA</name>
<dbReference type="AlphaFoldDB" id="A0A4C1SZG3"/>
<dbReference type="EMBL" id="BGZK01000027">
    <property type="protein sequence ID" value="GBP07589.1"/>
    <property type="molecule type" value="Genomic_DNA"/>
</dbReference>
<evidence type="ECO:0000313" key="2">
    <source>
        <dbReference type="Proteomes" id="UP000299102"/>
    </source>
</evidence>
<evidence type="ECO:0008006" key="3">
    <source>
        <dbReference type="Google" id="ProtNLM"/>
    </source>
</evidence>
<sequence>MTIYKWFAEFKRGRVNFSDEFRDCRPFTAANNKNIDAVRRITETACLTYHEIGASLVIGINQIQSILHKHLGMKKLCSRSIPHHLTEVHNTDCVT</sequence>
<accession>A0A4C1SZG3</accession>
<comment type="caution">
    <text evidence="1">The sequence shown here is derived from an EMBL/GenBank/DDBJ whole genome shotgun (WGS) entry which is preliminary data.</text>
</comment>